<keyword evidence="2" id="KW-0812">Transmembrane</keyword>
<dbReference type="RefSeq" id="WP_179548697.1">
    <property type="nucleotide sequence ID" value="NZ_BSEW01000002.1"/>
</dbReference>
<evidence type="ECO:0000313" key="3">
    <source>
        <dbReference type="EMBL" id="NYD71837.1"/>
    </source>
</evidence>
<evidence type="ECO:0000256" key="1">
    <source>
        <dbReference type="SAM" id="MobiDB-lite"/>
    </source>
</evidence>
<keyword evidence="2" id="KW-0472">Membrane</keyword>
<feature type="transmembrane region" description="Helical" evidence="2">
    <location>
        <begin position="44"/>
        <end position="63"/>
    </location>
</feature>
<dbReference type="InterPro" id="IPR046095">
    <property type="entry name" value="DUF6113"/>
</dbReference>
<protein>
    <recommendedName>
        <fullName evidence="5">Histidinol dehydrogenase</fullName>
    </recommendedName>
</protein>
<dbReference type="Pfam" id="PF19608">
    <property type="entry name" value="DUF6113"/>
    <property type="match status" value="1"/>
</dbReference>
<gene>
    <name evidence="3" type="ORF">BJ984_002995</name>
</gene>
<dbReference type="EMBL" id="JACCBM010000001">
    <property type="protein sequence ID" value="NYD71837.1"/>
    <property type="molecule type" value="Genomic_DNA"/>
</dbReference>
<keyword evidence="4" id="KW-1185">Reference proteome</keyword>
<dbReference type="Proteomes" id="UP000549913">
    <property type="component" value="Unassembled WGS sequence"/>
</dbReference>
<feature type="transmembrane region" description="Helical" evidence="2">
    <location>
        <begin position="133"/>
        <end position="153"/>
    </location>
</feature>
<comment type="caution">
    <text evidence="3">The sequence shown here is derived from an EMBL/GenBank/DDBJ whole genome shotgun (WGS) entry which is preliminary data.</text>
</comment>
<feature type="region of interest" description="Disordered" evidence="1">
    <location>
        <begin position="160"/>
        <end position="182"/>
    </location>
</feature>
<reference evidence="3 4" key="1">
    <citation type="submission" date="2020-07" db="EMBL/GenBank/DDBJ databases">
        <title>Sequencing the genomes of 1000 actinobacteria strains.</title>
        <authorList>
            <person name="Klenk H.-P."/>
        </authorList>
    </citation>
    <scope>NUCLEOTIDE SEQUENCE [LARGE SCALE GENOMIC DNA]</scope>
    <source>
        <strain evidence="3 4">DSM 26474</strain>
    </source>
</reference>
<feature type="transmembrane region" description="Helical" evidence="2">
    <location>
        <begin position="103"/>
        <end position="121"/>
    </location>
</feature>
<keyword evidence="2" id="KW-1133">Transmembrane helix</keyword>
<name>A0A852SSK4_9MICO</name>
<sequence length="182" mass="18123">MLPDQPAYGATAPGSPAYGAPAYGAPAPTPAPGDVIGSSRGSRILGYVVALLLGALFGAIGTVVHQIDISVFGLFDLPIGLIIALVAIALLLTGLRMIAPSRLASALAAAALIGMVALLTLESPGGSILVPAGPTGLVWLFGSTLIAVVVIAWPKLGARRRPAGTDGPAHPGARPDAVDLSR</sequence>
<organism evidence="3 4">
    <name type="scientific">Herbiconiux flava</name>
    <dbReference type="NCBI Taxonomy" id="881268"/>
    <lineage>
        <taxon>Bacteria</taxon>
        <taxon>Bacillati</taxon>
        <taxon>Actinomycetota</taxon>
        <taxon>Actinomycetes</taxon>
        <taxon>Micrococcales</taxon>
        <taxon>Microbacteriaceae</taxon>
        <taxon>Herbiconiux</taxon>
    </lineage>
</organism>
<evidence type="ECO:0000313" key="4">
    <source>
        <dbReference type="Proteomes" id="UP000549913"/>
    </source>
</evidence>
<feature type="transmembrane region" description="Helical" evidence="2">
    <location>
        <begin position="69"/>
        <end position="91"/>
    </location>
</feature>
<accession>A0A852SSK4</accession>
<evidence type="ECO:0000256" key="2">
    <source>
        <dbReference type="SAM" id="Phobius"/>
    </source>
</evidence>
<proteinExistence type="predicted"/>
<dbReference type="AlphaFoldDB" id="A0A852SSK4"/>
<evidence type="ECO:0008006" key="5">
    <source>
        <dbReference type="Google" id="ProtNLM"/>
    </source>
</evidence>